<feature type="compositionally biased region" description="Polar residues" evidence="3">
    <location>
        <begin position="295"/>
        <end position="312"/>
    </location>
</feature>
<evidence type="ECO:0000256" key="3">
    <source>
        <dbReference type="SAM" id="MobiDB-lite"/>
    </source>
</evidence>
<keyword evidence="1" id="KW-0863">Zinc-finger</keyword>
<feature type="compositionally biased region" description="Polar residues" evidence="3">
    <location>
        <begin position="100"/>
        <end position="110"/>
    </location>
</feature>
<feature type="compositionally biased region" description="Basic and acidic residues" evidence="3">
    <location>
        <begin position="313"/>
        <end position="326"/>
    </location>
</feature>
<accession>A0ABD1HMN8</accession>
<gene>
    <name evidence="5" type="ORF">AAHA92_08241</name>
</gene>
<comment type="caution">
    <text evidence="5">The sequence shown here is derived from an EMBL/GenBank/DDBJ whole genome shotgun (WGS) entry which is preliminary data.</text>
</comment>
<dbReference type="Gene3D" id="3.30.40.10">
    <property type="entry name" value="Zinc/RING finger domain, C3HC4 (zinc finger)"/>
    <property type="match status" value="1"/>
</dbReference>
<proteinExistence type="predicted"/>
<evidence type="ECO:0000313" key="6">
    <source>
        <dbReference type="Proteomes" id="UP001567538"/>
    </source>
</evidence>
<dbReference type="EMBL" id="JBEAFC010000004">
    <property type="protein sequence ID" value="KAL1557691.1"/>
    <property type="molecule type" value="Genomic_DNA"/>
</dbReference>
<evidence type="ECO:0000313" key="5">
    <source>
        <dbReference type="EMBL" id="KAL1557691.1"/>
    </source>
</evidence>
<keyword evidence="1" id="KW-0479">Metal-binding</keyword>
<feature type="region of interest" description="Disordered" evidence="3">
    <location>
        <begin position="493"/>
        <end position="512"/>
    </location>
</feature>
<feature type="domain" description="RING-type" evidence="4">
    <location>
        <begin position="757"/>
        <end position="796"/>
    </location>
</feature>
<dbReference type="AlphaFoldDB" id="A0ABD1HMN8"/>
<evidence type="ECO:0000256" key="2">
    <source>
        <dbReference type="SAM" id="Coils"/>
    </source>
</evidence>
<feature type="compositionally biased region" description="Polar residues" evidence="3">
    <location>
        <begin position="368"/>
        <end position="381"/>
    </location>
</feature>
<reference evidence="5 6" key="1">
    <citation type="submission" date="2024-06" db="EMBL/GenBank/DDBJ databases">
        <title>A chromosome level genome sequence of Diviner's sage (Salvia divinorum).</title>
        <authorList>
            <person name="Ford S.A."/>
            <person name="Ro D.-K."/>
            <person name="Ness R.W."/>
            <person name="Phillips M.A."/>
        </authorList>
    </citation>
    <scope>NUCLEOTIDE SEQUENCE [LARGE SCALE GENOMIC DNA]</scope>
    <source>
        <strain evidence="5">SAF-2024a</strain>
        <tissue evidence="5">Leaf</tissue>
    </source>
</reference>
<dbReference type="SUPFAM" id="SSF57850">
    <property type="entry name" value="RING/U-box"/>
    <property type="match status" value="1"/>
</dbReference>
<dbReference type="InterPro" id="IPR001841">
    <property type="entry name" value="Znf_RING"/>
</dbReference>
<organism evidence="5 6">
    <name type="scientific">Salvia divinorum</name>
    <name type="common">Maria pastora</name>
    <name type="synonym">Diviner's sage</name>
    <dbReference type="NCBI Taxonomy" id="28513"/>
    <lineage>
        <taxon>Eukaryota</taxon>
        <taxon>Viridiplantae</taxon>
        <taxon>Streptophyta</taxon>
        <taxon>Embryophyta</taxon>
        <taxon>Tracheophyta</taxon>
        <taxon>Spermatophyta</taxon>
        <taxon>Magnoliopsida</taxon>
        <taxon>eudicotyledons</taxon>
        <taxon>Gunneridae</taxon>
        <taxon>Pentapetalae</taxon>
        <taxon>asterids</taxon>
        <taxon>lamiids</taxon>
        <taxon>Lamiales</taxon>
        <taxon>Lamiaceae</taxon>
        <taxon>Nepetoideae</taxon>
        <taxon>Mentheae</taxon>
        <taxon>Salviinae</taxon>
        <taxon>Salvia</taxon>
        <taxon>Salvia subgen. Calosphace</taxon>
    </lineage>
</organism>
<dbReference type="CDD" id="cd16647">
    <property type="entry name" value="mRING-HC-C3HC5_NEU1"/>
    <property type="match status" value="1"/>
</dbReference>
<feature type="compositionally biased region" description="Basic and acidic residues" evidence="3">
    <location>
        <begin position="67"/>
        <end position="76"/>
    </location>
</feature>
<dbReference type="PROSITE" id="PS50089">
    <property type="entry name" value="ZF_RING_2"/>
    <property type="match status" value="1"/>
</dbReference>
<protein>
    <recommendedName>
        <fullName evidence="4">RING-type domain-containing protein</fullName>
    </recommendedName>
</protein>
<feature type="coiled-coil region" evidence="2">
    <location>
        <begin position="685"/>
        <end position="712"/>
    </location>
</feature>
<keyword evidence="2" id="KW-0175">Coiled coil</keyword>
<feature type="compositionally biased region" description="Basic and acidic residues" evidence="3">
    <location>
        <begin position="338"/>
        <end position="353"/>
    </location>
</feature>
<dbReference type="InterPro" id="IPR013083">
    <property type="entry name" value="Znf_RING/FYVE/PHD"/>
</dbReference>
<evidence type="ECO:0000256" key="1">
    <source>
        <dbReference type="PROSITE-ProRule" id="PRU00175"/>
    </source>
</evidence>
<feature type="compositionally biased region" description="Polar residues" evidence="3">
    <location>
        <begin position="617"/>
        <end position="633"/>
    </location>
</feature>
<feature type="region of interest" description="Disordered" evidence="3">
    <location>
        <begin position="57"/>
        <end position="115"/>
    </location>
</feature>
<keyword evidence="6" id="KW-1185">Reference proteome</keyword>
<dbReference type="PANTHER" id="PTHR46519:SF3">
    <property type="entry name" value="RING_U-BOX SUPERFAMILY PROTEIN"/>
    <property type="match status" value="1"/>
</dbReference>
<sequence>MAIAGLHNVSAFGTFFRDSQSNASRQWSDEPGTPRTRASSLLQMWRELEGDHVVSPSYRSRGRRVSRRSDNGHELDISEDADETDPRAVIGSEVDHDDNNSVLSEQSSDLGETERERVRQIFQEWMNSGAMVHSPNRSGPQGLGENECERVRIIREWVQTNARERNNQASVGDGGAEAGSHIEQVREGLAVAHRETTARRPIRRLCGRQTLLDLLQRAQFERKEELQGLLEHRPVSDFTHRNRIQALLRGRFLRNETMVPEVRPSSVAVTELGLLRQRHTVSGLREGFLSKLEKSASTSTNSAESDSWLSDQNHSELESTLQERDIAVGSAIPDLESVADRNARPRESGREVAEAENLVVHDLGNAEDVSSGNEGSGQEMSSYIDVSRQDVPFDVASVGTAEGQVLDGEATEQVSTSEVPGVNRLGEEINVTITSEFSLETDIPHDHFESRSDVSYDEEAASHTVDLEGDADEQFDGPVDSVTDIDEWVDTSGESMARNWQEASRNELLRETSDNNAAEQDRMQESHDDWPSHDLQEAIDSWLGMPSAEVGESVGRLDSFYYSDDDNAHSIELRELFSRRRVSGLLRSGFRESLDQMLQSHVERQGHASGDWELENESSSPSLVDQDQGQQPNGDRALVVAERNSFAPDSSFVSAPRALWDEEMQGASLPHFNLSQHFGTEWEVVNELRADMAKLQQRLNNMQGMLEQCMDMQIELQRSVRQEVSAALNRSFTTKGTSKRTPPHEESQLDCVRKGICCLCHDTNIDTLLYRCGHMCTCSKCADKLIQDTGKCPMCRAPVVEAVRAYFIQ</sequence>
<dbReference type="GO" id="GO:0008270">
    <property type="term" value="F:zinc ion binding"/>
    <property type="evidence" value="ECO:0007669"/>
    <property type="project" value="UniProtKB-KW"/>
</dbReference>
<dbReference type="Pfam" id="PF13920">
    <property type="entry name" value="zf-C3HC4_3"/>
    <property type="match status" value="1"/>
</dbReference>
<feature type="region of interest" description="Disordered" evidence="3">
    <location>
        <begin position="601"/>
        <end position="634"/>
    </location>
</feature>
<dbReference type="Proteomes" id="UP001567538">
    <property type="component" value="Unassembled WGS sequence"/>
</dbReference>
<evidence type="ECO:0000259" key="4">
    <source>
        <dbReference type="PROSITE" id="PS50089"/>
    </source>
</evidence>
<keyword evidence="1" id="KW-0862">Zinc</keyword>
<name>A0ABD1HMN8_SALDI</name>
<dbReference type="PANTHER" id="PTHR46519">
    <property type="entry name" value="RING/U-BOX SUPERFAMILY PROTEIN"/>
    <property type="match status" value="1"/>
</dbReference>
<feature type="region of interest" description="Disordered" evidence="3">
    <location>
        <begin position="295"/>
        <end position="381"/>
    </location>
</feature>